<protein>
    <submittedName>
        <fullName evidence="4">MaoC/PaaZ C-terminal domain-containing protein</fullName>
    </submittedName>
</protein>
<evidence type="ECO:0000313" key="5">
    <source>
        <dbReference type="Proteomes" id="UP001348265"/>
    </source>
</evidence>
<comment type="similarity">
    <text evidence="1">Belongs to the enoyl-CoA hydratase/isomerase family.</text>
</comment>
<gene>
    <name evidence="4" type="ORF">RB636_37405</name>
</gene>
<evidence type="ECO:0000256" key="2">
    <source>
        <dbReference type="SAM" id="MobiDB-lite"/>
    </source>
</evidence>
<dbReference type="Proteomes" id="UP001348265">
    <property type="component" value="Unassembled WGS sequence"/>
</dbReference>
<evidence type="ECO:0000313" key="4">
    <source>
        <dbReference type="EMBL" id="MEF3118842.1"/>
    </source>
</evidence>
<reference evidence="4 5" key="1">
    <citation type="submission" date="2023-08" db="EMBL/GenBank/DDBJ databases">
        <authorList>
            <person name="Sharma P."/>
            <person name="Verma V."/>
            <person name="Mohan M.K."/>
            <person name="Dubey A.K."/>
        </authorList>
    </citation>
    <scope>NUCLEOTIDE SEQUENCE [LARGE SCALE GENOMIC DNA]</scope>
    <source>
        <strain evidence="4 5">ADP4</strain>
    </source>
</reference>
<evidence type="ECO:0000259" key="3">
    <source>
        <dbReference type="Pfam" id="PF01575"/>
    </source>
</evidence>
<proteinExistence type="inferred from homology"/>
<dbReference type="InterPro" id="IPR002539">
    <property type="entry name" value="MaoC-like_dom"/>
</dbReference>
<name>A0ABU7X4Z9_9ACTN</name>
<feature type="region of interest" description="Disordered" evidence="2">
    <location>
        <begin position="163"/>
        <end position="193"/>
    </location>
</feature>
<feature type="compositionally biased region" description="Low complexity" evidence="2">
    <location>
        <begin position="172"/>
        <end position="181"/>
    </location>
</feature>
<dbReference type="Pfam" id="PF01575">
    <property type="entry name" value="MaoC_dehydratas"/>
    <property type="match status" value="1"/>
</dbReference>
<comment type="caution">
    <text evidence="4">The sequence shown here is derived from an EMBL/GenBank/DDBJ whole genome shotgun (WGS) entry which is preliminary data.</text>
</comment>
<dbReference type="RefSeq" id="WP_331789775.1">
    <property type="nucleotide sequence ID" value="NZ_JAVFKM010000033.1"/>
</dbReference>
<evidence type="ECO:0000256" key="1">
    <source>
        <dbReference type="ARBA" id="ARBA00005254"/>
    </source>
</evidence>
<feature type="domain" description="MaoC-like" evidence="3">
    <location>
        <begin position="206"/>
        <end position="286"/>
    </location>
</feature>
<keyword evidence="5" id="KW-1185">Reference proteome</keyword>
<dbReference type="EMBL" id="JAVFKM010000033">
    <property type="protein sequence ID" value="MEF3118842.1"/>
    <property type="molecule type" value="Genomic_DNA"/>
</dbReference>
<dbReference type="Gene3D" id="3.10.129.10">
    <property type="entry name" value="Hotdog Thioesterase"/>
    <property type="match status" value="1"/>
</dbReference>
<dbReference type="SUPFAM" id="SSF54637">
    <property type="entry name" value="Thioesterase/thiol ester dehydrase-isomerase"/>
    <property type="match status" value="2"/>
</dbReference>
<dbReference type="InterPro" id="IPR029069">
    <property type="entry name" value="HotDog_dom_sf"/>
</dbReference>
<accession>A0ABU7X4Z9</accession>
<dbReference type="PANTHER" id="PTHR43841:SF1">
    <property type="entry name" value="3-HYDROXYACYL-THIOESTER DEHYDRATASE X"/>
    <property type="match status" value="1"/>
</dbReference>
<dbReference type="PANTHER" id="PTHR43841">
    <property type="entry name" value="3-HYDROXYACYL-THIOESTER DEHYDRATASE HTDX-RELATED"/>
    <property type="match status" value="1"/>
</dbReference>
<sequence>MAADVPGGATTGLTRAPRLMPVLAKGVLTGFGKHPRPDAALPRTRLVLPAVRIGLGRAATYARVCGYDATEPLPVTYPHILGFPLAARLMSARDFPLPTLGLVHTGIEITQYAPLHPTDTLELTVFAGALRPHRRGTEVVMTTEARRGGALVWHDRSTYLARHRTAGGSGPSGDSAPDSPRAPGPSGDARDLPVRARWRLPADLGRRHAAVSGDYNPIHLHALTARPLGFPRAIAHGMWTFARCAAEAVLPGTATLRISAEFRSPVLLPATVAYAYETTRNGGTFQLRGTPEERARVHLEGRVETDV</sequence>
<organism evidence="4 5">
    <name type="scientific">Streptomyces chrestomyceticus</name>
    <dbReference type="NCBI Taxonomy" id="68185"/>
    <lineage>
        <taxon>Bacteria</taxon>
        <taxon>Bacillati</taxon>
        <taxon>Actinomycetota</taxon>
        <taxon>Actinomycetes</taxon>
        <taxon>Kitasatosporales</taxon>
        <taxon>Streptomycetaceae</taxon>
        <taxon>Streptomyces</taxon>
    </lineage>
</organism>